<reference evidence="1" key="2">
    <citation type="journal article" date="2015" name="Data Brief">
        <title>Shoot transcriptome of the giant reed, Arundo donax.</title>
        <authorList>
            <person name="Barrero R.A."/>
            <person name="Guerrero F.D."/>
            <person name="Moolhuijzen P."/>
            <person name="Goolsby J.A."/>
            <person name="Tidwell J."/>
            <person name="Bellgard S.E."/>
            <person name="Bellgard M.I."/>
        </authorList>
    </citation>
    <scope>NUCLEOTIDE SEQUENCE</scope>
    <source>
        <tissue evidence="1">Shoot tissue taken approximately 20 cm above the soil surface</tissue>
    </source>
</reference>
<sequence length="53" mass="6085">MVRRITRCCDTEQVGWHVLLSFFLLRSAGRCSWGTVFTCLFWPAESVSSVEES</sequence>
<proteinExistence type="predicted"/>
<dbReference type="EMBL" id="GBRH01205190">
    <property type="protein sequence ID" value="JAD92705.1"/>
    <property type="molecule type" value="Transcribed_RNA"/>
</dbReference>
<protein>
    <submittedName>
        <fullName evidence="1">Uncharacterized protein</fullName>
    </submittedName>
</protein>
<dbReference type="AlphaFoldDB" id="A0A0A9E4A1"/>
<evidence type="ECO:0000313" key="1">
    <source>
        <dbReference type="EMBL" id="JAD92705.1"/>
    </source>
</evidence>
<reference evidence="1" key="1">
    <citation type="submission" date="2014-09" db="EMBL/GenBank/DDBJ databases">
        <authorList>
            <person name="Magalhaes I.L.F."/>
            <person name="Oliveira U."/>
            <person name="Santos F.R."/>
            <person name="Vidigal T.H.D.A."/>
            <person name="Brescovit A.D."/>
            <person name="Santos A.J."/>
        </authorList>
    </citation>
    <scope>NUCLEOTIDE SEQUENCE</scope>
    <source>
        <tissue evidence="1">Shoot tissue taken approximately 20 cm above the soil surface</tissue>
    </source>
</reference>
<organism evidence="1">
    <name type="scientific">Arundo donax</name>
    <name type="common">Giant reed</name>
    <name type="synonym">Donax arundinaceus</name>
    <dbReference type="NCBI Taxonomy" id="35708"/>
    <lineage>
        <taxon>Eukaryota</taxon>
        <taxon>Viridiplantae</taxon>
        <taxon>Streptophyta</taxon>
        <taxon>Embryophyta</taxon>
        <taxon>Tracheophyta</taxon>
        <taxon>Spermatophyta</taxon>
        <taxon>Magnoliopsida</taxon>
        <taxon>Liliopsida</taxon>
        <taxon>Poales</taxon>
        <taxon>Poaceae</taxon>
        <taxon>PACMAD clade</taxon>
        <taxon>Arundinoideae</taxon>
        <taxon>Arundineae</taxon>
        <taxon>Arundo</taxon>
    </lineage>
</organism>
<accession>A0A0A9E4A1</accession>
<name>A0A0A9E4A1_ARUDO</name>